<accession>A0A212TGJ1</accession>
<dbReference type="RefSeq" id="WP_088842476.1">
    <property type="nucleotide sequence ID" value="NZ_FYEW01000001.1"/>
</dbReference>
<proteinExistence type="predicted"/>
<keyword evidence="2" id="KW-1185">Reference proteome</keyword>
<evidence type="ECO:0000313" key="1">
    <source>
        <dbReference type="EMBL" id="SNC65123.1"/>
    </source>
</evidence>
<protein>
    <submittedName>
        <fullName evidence="1">Uncharacterized protein</fullName>
    </submittedName>
</protein>
<dbReference type="AlphaFoldDB" id="A0A212TGJ1"/>
<organism evidence="1 2">
    <name type="scientific">Hymenobacter gelipurpurascens</name>
    <dbReference type="NCBI Taxonomy" id="89968"/>
    <lineage>
        <taxon>Bacteria</taxon>
        <taxon>Pseudomonadati</taxon>
        <taxon>Bacteroidota</taxon>
        <taxon>Cytophagia</taxon>
        <taxon>Cytophagales</taxon>
        <taxon>Hymenobacteraceae</taxon>
        <taxon>Hymenobacter</taxon>
    </lineage>
</organism>
<gene>
    <name evidence="1" type="ORF">SAMN06265337_1220</name>
</gene>
<dbReference type="EMBL" id="FYEW01000001">
    <property type="protein sequence ID" value="SNC65123.1"/>
    <property type="molecule type" value="Genomic_DNA"/>
</dbReference>
<sequence length="169" mass="19344">MTQKLGVGETFYLPNPQPNTENCHLEFTSHFVDLVYYILKPQAQDIETWRSAPLRLAVFEAESGVPFVAGEFQNKEKWSFDAPVNVLKVATEQPRWWQSEAGSMFNMILVNAVTNKIVALRQLSVQSGLVEKLSNSLVEQSQRYQHFREVDAAHRRATIQFSTLQMLRG</sequence>
<dbReference type="Proteomes" id="UP000198131">
    <property type="component" value="Unassembled WGS sequence"/>
</dbReference>
<reference evidence="2" key="1">
    <citation type="submission" date="2017-06" db="EMBL/GenBank/DDBJ databases">
        <authorList>
            <person name="Varghese N."/>
            <person name="Submissions S."/>
        </authorList>
    </citation>
    <scope>NUCLEOTIDE SEQUENCE [LARGE SCALE GENOMIC DNA]</scope>
    <source>
        <strain evidence="2">DSM 11116</strain>
    </source>
</reference>
<dbReference type="OrthoDB" id="3078620at2"/>
<evidence type="ECO:0000313" key="2">
    <source>
        <dbReference type="Proteomes" id="UP000198131"/>
    </source>
</evidence>
<name>A0A212TGJ1_9BACT</name>